<gene>
    <name evidence="1" type="ORF">PAGU1579_02250</name>
    <name evidence="2" type="ORF">VTHSUH11_05140</name>
</gene>
<evidence type="ECO:0000313" key="2">
    <source>
        <dbReference type="EMBL" id="PQL25466.1"/>
    </source>
</evidence>
<reference evidence="1 4" key="2">
    <citation type="submission" date="2019-03" db="EMBL/GenBank/DDBJ databases">
        <title>Draft genome sequences of two Veillonella tobetsuensis clinical isolates from intraoperative bronchial fluids of elderly patients with pulmonary carcinoma.</title>
        <authorList>
            <person name="Akiyama T."/>
        </authorList>
    </citation>
    <scope>NUCLEOTIDE SEQUENCE [LARGE SCALE GENOMIC DNA]</scope>
    <source>
        <strain evidence="1 4">PAGU 1579</strain>
    </source>
</reference>
<dbReference type="EMBL" id="BJCR01000003">
    <property type="protein sequence ID" value="GCL68456.1"/>
    <property type="molecule type" value="Genomic_DNA"/>
</dbReference>
<evidence type="ECO:0000313" key="1">
    <source>
        <dbReference type="EMBL" id="GCL68456.1"/>
    </source>
</evidence>
<proteinExistence type="predicted"/>
<protein>
    <submittedName>
        <fullName evidence="2">Type II toxin-antitoxin system RelE/ParE family toxin</fullName>
    </submittedName>
</protein>
<dbReference type="AlphaFoldDB" id="A0A2S7ZQD8"/>
<dbReference type="EMBL" id="PPDF01000008">
    <property type="protein sequence ID" value="PQL25466.1"/>
    <property type="molecule type" value="Genomic_DNA"/>
</dbReference>
<accession>A0A2S7ZQD8</accession>
<evidence type="ECO:0000313" key="3">
    <source>
        <dbReference type="Proteomes" id="UP000238877"/>
    </source>
</evidence>
<dbReference type="Proteomes" id="UP000238877">
    <property type="component" value="Unassembled WGS sequence"/>
</dbReference>
<comment type="caution">
    <text evidence="2">The sequence shown here is derived from an EMBL/GenBank/DDBJ whole genome shotgun (WGS) entry which is preliminary data.</text>
</comment>
<organism evidence="2 3">
    <name type="scientific">Veillonella tobetsuensis</name>
    <dbReference type="NCBI Taxonomy" id="1110546"/>
    <lineage>
        <taxon>Bacteria</taxon>
        <taxon>Bacillati</taxon>
        <taxon>Bacillota</taxon>
        <taxon>Negativicutes</taxon>
        <taxon>Veillonellales</taxon>
        <taxon>Veillonellaceae</taxon>
        <taxon>Veillonella</taxon>
    </lineage>
</organism>
<dbReference type="RefSeq" id="WP_105092867.1">
    <property type="nucleotide sequence ID" value="NZ_BJCR01000003.1"/>
</dbReference>
<dbReference type="Pfam" id="PF05973">
    <property type="entry name" value="Gp49"/>
    <property type="match status" value="1"/>
</dbReference>
<dbReference type="InterPro" id="IPR009241">
    <property type="entry name" value="HigB-like"/>
</dbReference>
<keyword evidence="4" id="KW-1185">Reference proteome</keyword>
<dbReference type="Proteomes" id="UP000303581">
    <property type="component" value="Unassembled WGS sequence"/>
</dbReference>
<evidence type="ECO:0000313" key="4">
    <source>
        <dbReference type="Proteomes" id="UP000303581"/>
    </source>
</evidence>
<name>A0A2S7ZQD8_9FIRM</name>
<sequence>MKSFSVIFYETPNGEQPAKLFLNELSEKQRAKTIRDLKLLETCGNKLREPTSKFLESGIYELRTKQGSNISRILYFFFVGKRIVLTNGFVKKSMKTPRNAIELALKYKQDYIERYT</sequence>
<reference evidence="2 3" key="1">
    <citation type="submission" date="2018-01" db="EMBL/GenBank/DDBJ databases">
        <title>Draft genome sequences of clinical isolates and type strains of oral Veillonella including Veillonella infantum sp., nov.</title>
        <authorList>
            <person name="Mashima I."/>
            <person name="Liao Y.-C."/>
            <person name="Sabharwal A."/>
            <person name="Haase E.M."/>
            <person name="Nakazawa F."/>
            <person name="Scannapieco F.A."/>
        </authorList>
    </citation>
    <scope>NUCLEOTIDE SEQUENCE [LARGE SCALE GENOMIC DNA]</scope>
    <source>
        <strain evidence="2 3">Y6</strain>
    </source>
</reference>